<feature type="region of interest" description="Disordered" evidence="1">
    <location>
        <begin position="31"/>
        <end position="80"/>
    </location>
</feature>
<accession>W7XA55</accession>
<sequence>MNFLKKISILKAIIKKKLNKKQQKLQIKINIQRAKQEKQSKENKEKRNQKNQANKQESNKINKKIEKNKKVKQINTNTNTKQQYKRKEQIKYLQQIILTYFASIYFHYDKSKIKFFFRNLIQKKQLKSQFSDRQATIHFCQVLNNQYFFYYKIFLKKQIIILDLKIKSEMIFIQYLLFKFLFQIHYQLLNKKDACNIYLLLEIFNSYPNQFIFFFQLLFIGILQKHIFKICVLDVSLRLYKAFLQLLLKRCFSSIFQFLLRNFNQLTYTVKRRSLCFSAFFCL</sequence>
<dbReference type="EMBL" id="GG662691">
    <property type="protein sequence ID" value="EWS74212.1"/>
    <property type="molecule type" value="Genomic_DNA"/>
</dbReference>
<gene>
    <name evidence="2" type="ORF">TTHERM_000491291</name>
</gene>
<evidence type="ECO:0000313" key="2">
    <source>
        <dbReference type="EMBL" id="EWS74212.1"/>
    </source>
</evidence>
<dbReference type="GeneID" id="24439256"/>
<dbReference type="AlphaFoldDB" id="W7XA55"/>
<reference evidence="3" key="1">
    <citation type="journal article" date="2006" name="PLoS Biol.">
        <title>Macronuclear genome sequence of the ciliate Tetrahymena thermophila, a model eukaryote.</title>
        <authorList>
            <person name="Eisen J.A."/>
            <person name="Coyne R.S."/>
            <person name="Wu M."/>
            <person name="Wu D."/>
            <person name="Thiagarajan M."/>
            <person name="Wortman J.R."/>
            <person name="Badger J.H."/>
            <person name="Ren Q."/>
            <person name="Amedeo P."/>
            <person name="Jones K.M."/>
            <person name="Tallon L.J."/>
            <person name="Delcher A.L."/>
            <person name="Salzberg S.L."/>
            <person name="Silva J.C."/>
            <person name="Haas B.J."/>
            <person name="Majoros W.H."/>
            <person name="Farzad M."/>
            <person name="Carlton J.M."/>
            <person name="Smith R.K. Jr."/>
            <person name="Garg J."/>
            <person name="Pearlman R.E."/>
            <person name="Karrer K.M."/>
            <person name="Sun L."/>
            <person name="Manning G."/>
            <person name="Elde N.C."/>
            <person name="Turkewitz A.P."/>
            <person name="Asai D.J."/>
            <person name="Wilkes D.E."/>
            <person name="Wang Y."/>
            <person name="Cai H."/>
            <person name="Collins K."/>
            <person name="Stewart B.A."/>
            <person name="Lee S.R."/>
            <person name="Wilamowska K."/>
            <person name="Weinberg Z."/>
            <person name="Ruzzo W.L."/>
            <person name="Wloga D."/>
            <person name="Gaertig J."/>
            <person name="Frankel J."/>
            <person name="Tsao C.-C."/>
            <person name="Gorovsky M.A."/>
            <person name="Keeling P.J."/>
            <person name="Waller R.F."/>
            <person name="Patron N.J."/>
            <person name="Cherry J.M."/>
            <person name="Stover N.A."/>
            <person name="Krieger C.J."/>
            <person name="del Toro C."/>
            <person name="Ryder H.F."/>
            <person name="Williamson S.C."/>
            <person name="Barbeau R.A."/>
            <person name="Hamilton E.P."/>
            <person name="Orias E."/>
        </authorList>
    </citation>
    <scope>NUCLEOTIDE SEQUENCE [LARGE SCALE GENOMIC DNA]</scope>
    <source>
        <strain evidence="3">SB210</strain>
    </source>
</reference>
<organism evidence="2 3">
    <name type="scientific">Tetrahymena thermophila (strain SB210)</name>
    <dbReference type="NCBI Taxonomy" id="312017"/>
    <lineage>
        <taxon>Eukaryota</taxon>
        <taxon>Sar</taxon>
        <taxon>Alveolata</taxon>
        <taxon>Ciliophora</taxon>
        <taxon>Intramacronucleata</taxon>
        <taxon>Oligohymenophorea</taxon>
        <taxon>Hymenostomatida</taxon>
        <taxon>Tetrahymenina</taxon>
        <taxon>Tetrahymenidae</taxon>
        <taxon>Tetrahymena</taxon>
    </lineage>
</organism>
<evidence type="ECO:0000256" key="1">
    <source>
        <dbReference type="SAM" id="MobiDB-lite"/>
    </source>
</evidence>
<dbReference type="KEGG" id="tet:TTHERM_000491291"/>
<evidence type="ECO:0000313" key="3">
    <source>
        <dbReference type="Proteomes" id="UP000009168"/>
    </source>
</evidence>
<name>W7XA55_TETTS</name>
<protein>
    <submittedName>
        <fullName evidence="2">Uncharacterized protein</fullName>
    </submittedName>
</protein>
<proteinExistence type="predicted"/>
<dbReference type="Proteomes" id="UP000009168">
    <property type="component" value="Unassembled WGS sequence"/>
</dbReference>
<keyword evidence="3" id="KW-1185">Reference proteome</keyword>
<dbReference type="RefSeq" id="XP_012653272.1">
    <property type="nucleotide sequence ID" value="XM_012797818.1"/>
</dbReference>
<feature type="compositionally biased region" description="Basic and acidic residues" evidence="1">
    <location>
        <begin position="34"/>
        <end position="48"/>
    </location>
</feature>
<dbReference type="InParanoid" id="W7XA55"/>